<feature type="compositionally biased region" description="Basic and acidic residues" evidence="1">
    <location>
        <begin position="530"/>
        <end position="548"/>
    </location>
</feature>
<sequence length="555" mass="59524">MCSVGFDSQFGMNVKQYQQMQQMRFGTGIRQASFGQQGLSMNTSLFTSGKANLFAQPSQTHSLSFNGVQYDNSFSMLNSVGKEGKAENDYNLKDNLKSLFNEIGSGVKSLFNSIGPGIKSVASKISSGAASLFNKITGKGNAGNSANVDKALGDIQNAQDKQTLSQAIDNAAQEGQAVDKKLETDNKGLKNAESQETKAEQSADKAEQGVETSQQGLDKATQEHEAAKSEVQTAEEGLKNAQTGVANAQNALDSAKAAATTENPNTAAIQRAEAELSAAKKQEDLAQKQLDEAKQKEAQAQENVGKSEQQLETSEQENTAAQDKLKEAKTNTESAKTQVDTSETQSNQISQSIEQGEQKMRQMDANTTADGSTDTSGVNSGVQSNVYENNGNYFVNGYQTNKDMYDAAQNMDQNVVQAGFSPGSTTDVYLEGQDEPQTFTVQNGKYLVNGQEVDSKTFVSEYNNAKANQEPGSGNDISLINDDYSKYKSGASENRGTHISGQSTDSSSAPGASPSSRPAADESGNGQVDQEFKAKNQKREEAEWEAYKASRRAKK</sequence>
<feature type="compositionally biased region" description="Polar residues" evidence="1">
    <location>
        <begin position="364"/>
        <end position="388"/>
    </location>
</feature>
<evidence type="ECO:0000256" key="1">
    <source>
        <dbReference type="SAM" id="MobiDB-lite"/>
    </source>
</evidence>
<reference evidence="2" key="2">
    <citation type="journal article" date="2021" name="PeerJ">
        <title>Extensive microbial diversity within the chicken gut microbiome revealed by metagenomics and culture.</title>
        <authorList>
            <person name="Gilroy R."/>
            <person name="Ravi A."/>
            <person name="Getino M."/>
            <person name="Pursley I."/>
            <person name="Horton D.L."/>
            <person name="Alikhan N.F."/>
            <person name="Baker D."/>
            <person name="Gharbi K."/>
            <person name="Hall N."/>
            <person name="Watson M."/>
            <person name="Adriaenssens E.M."/>
            <person name="Foster-Nyarko E."/>
            <person name="Jarju S."/>
            <person name="Secka A."/>
            <person name="Antonio M."/>
            <person name="Oren A."/>
            <person name="Chaudhuri R.R."/>
            <person name="La Ragione R."/>
            <person name="Hildebrand F."/>
            <person name="Pallen M.J."/>
        </authorList>
    </citation>
    <scope>NUCLEOTIDE SEQUENCE</scope>
    <source>
        <strain evidence="2">6276</strain>
    </source>
</reference>
<feature type="compositionally biased region" description="Low complexity" evidence="1">
    <location>
        <begin position="506"/>
        <end position="518"/>
    </location>
</feature>
<feature type="compositionally biased region" description="Basic and acidic residues" evidence="1">
    <location>
        <begin position="272"/>
        <end position="299"/>
    </location>
</feature>
<feature type="compositionally biased region" description="Polar residues" evidence="1">
    <location>
        <begin position="331"/>
        <end position="355"/>
    </location>
</feature>
<feature type="compositionally biased region" description="Polar residues" evidence="1">
    <location>
        <begin position="300"/>
        <end position="321"/>
    </location>
</feature>
<feature type="compositionally biased region" description="Polar residues" evidence="1">
    <location>
        <begin position="491"/>
        <end position="505"/>
    </location>
</feature>
<proteinExistence type="predicted"/>
<dbReference type="Proteomes" id="UP000823928">
    <property type="component" value="Unassembled WGS sequence"/>
</dbReference>
<dbReference type="EMBL" id="DVIU01000092">
    <property type="protein sequence ID" value="HIS35866.1"/>
    <property type="molecule type" value="Genomic_DNA"/>
</dbReference>
<protein>
    <submittedName>
        <fullName evidence="2">Uncharacterized protein</fullName>
    </submittedName>
</protein>
<reference evidence="2" key="1">
    <citation type="submission" date="2020-10" db="EMBL/GenBank/DDBJ databases">
        <authorList>
            <person name="Gilroy R."/>
        </authorList>
    </citation>
    <scope>NUCLEOTIDE SEQUENCE</scope>
    <source>
        <strain evidence="2">6276</strain>
    </source>
</reference>
<feature type="region of interest" description="Disordered" evidence="1">
    <location>
        <begin position="464"/>
        <end position="555"/>
    </location>
</feature>
<gene>
    <name evidence="2" type="ORF">IAC10_04460</name>
</gene>
<name>A0A9D1EY40_9BACT</name>
<feature type="compositionally biased region" description="Basic and acidic residues" evidence="1">
    <location>
        <begin position="187"/>
        <end position="208"/>
    </location>
</feature>
<feature type="region of interest" description="Disordered" evidence="1">
    <location>
        <begin position="187"/>
        <end position="388"/>
    </location>
</feature>
<dbReference type="AlphaFoldDB" id="A0A9D1EY40"/>
<feature type="compositionally biased region" description="Low complexity" evidence="1">
    <location>
        <begin position="255"/>
        <end position="268"/>
    </location>
</feature>
<organism evidence="2 3">
    <name type="scientific">Candidatus Scatousia excrementigallinarum</name>
    <dbReference type="NCBI Taxonomy" id="2840935"/>
    <lineage>
        <taxon>Bacteria</taxon>
        <taxon>Candidatus Scatousia</taxon>
    </lineage>
</organism>
<evidence type="ECO:0000313" key="3">
    <source>
        <dbReference type="Proteomes" id="UP000823928"/>
    </source>
</evidence>
<evidence type="ECO:0000313" key="2">
    <source>
        <dbReference type="EMBL" id="HIS35866.1"/>
    </source>
</evidence>
<comment type="caution">
    <text evidence="2">The sequence shown here is derived from an EMBL/GenBank/DDBJ whole genome shotgun (WGS) entry which is preliminary data.</text>
</comment>
<feature type="compositionally biased region" description="Polar residues" evidence="1">
    <location>
        <begin position="240"/>
        <end position="252"/>
    </location>
</feature>
<accession>A0A9D1EY40</accession>
<feature type="compositionally biased region" description="Polar residues" evidence="1">
    <location>
        <begin position="464"/>
        <end position="478"/>
    </location>
</feature>